<comment type="caution">
    <text evidence="1">The sequence shown here is derived from an EMBL/GenBank/DDBJ whole genome shotgun (WGS) entry which is preliminary data.</text>
</comment>
<organism evidence="1 2">
    <name type="scientific">Kribbella kalugense</name>
    <dbReference type="NCBI Taxonomy" id="2512221"/>
    <lineage>
        <taxon>Bacteria</taxon>
        <taxon>Bacillati</taxon>
        <taxon>Actinomycetota</taxon>
        <taxon>Actinomycetes</taxon>
        <taxon>Propionibacteriales</taxon>
        <taxon>Kribbellaceae</taxon>
        <taxon>Kribbella</taxon>
    </lineage>
</organism>
<reference evidence="1 2" key="1">
    <citation type="submission" date="2019-03" db="EMBL/GenBank/DDBJ databases">
        <title>Genomic Encyclopedia of Type Strains, Phase III (KMG-III): the genomes of soil and plant-associated and newly described type strains.</title>
        <authorList>
            <person name="Whitman W."/>
        </authorList>
    </citation>
    <scope>NUCLEOTIDE SEQUENCE [LARGE SCALE GENOMIC DNA]</scope>
    <source>
        <strain evidence="1 2">VKM Ac-2570</strain>
    </source>
</reference>
<dbReference type="Proteomes" id="UP000295447">
    <property type="component" value="Unassembled WGS sequence"/>
</dbReference>
<dbReference type="AlphaFoldDB" id="A0A4R7ZX91"/>
<sequence>MEVDERFEWEGRSIAWGKARPLDRGQGGVGP</sequence>
<evidence type="ECO:0000313" key="1">
    <source>
        <dbReference type="EMBL" id="TDW22612.1"/>
    </source>
</evidence>
<evidence type="ECO:0000313" key="2">
    <source>
        <dbReference type="Proteomes" id="UP000295447"/>
    </source>
</evidence>
<dbReference type="EMBL" id="SODF01000001">
    <property type="protein sequence ID" value="TDW22612.1"/>
    <property type="molecule type" value="Genomic_DNA"/>
</dbReference>
<proteinExistence type="predicted"/>
<accession>A0A4R7ZX91</accession>
<gene>
    <name evidence="1" type="ORF">EV650_1449</name>
</gene>
<keyword evidence="2" id="KW-1185">Reference proteome</keyword>
<name>A0A4R7ZX91_9ACTN</name>
<protein>
    <submittedName>
        <fullName evidence="1">Uncharacterized protein</fullName>
    </submittedName>
</protein>